<dbReference type="EMBL" id="CP024962">
    <property type="protein sequence ID" value="ATZ16266.1"/>
    <property type="molecule type" value="Genomic_DNA"/>
</dbReference>
<dbReference type="PROSITE" id="PS51746">
    <property type="entry name" value="PPM_2"/>
    <property type="match status" value="1"/>
</dbReference>
<protein>
    <submittedName>
        <fullName evidence="2">Phosphorylated protein phosphatase</fullName>
    </submittedName>
</protein>
<dbReference type="SUPFAM" id="SSF81606">
    <property type="entry name" value="PP2C-like"/>
    <property type="match status" value="1"/>
</dbReference>
<dbReference type="KEGG" id="efr:EFREU_v1c02390"/>
<keyword evidence="3" id="KW-1185">Reference proteome</keyword>
<dbReference type="GO" id="GO:0004722">
    <property type="term" value="F:protein serine/threonine phosphatase activity"/>
    <property type="evidence" value="ECO:0007669"/>
    <property type="project" value="InterPro"/>
</dbReference>
<dbReference type="SMART" id="SM00332">
    <property type="entry name" value="PP2Cc"/>
    <property type="match status" value="1"/>
</dbReference>
<dbReference type="InterPro" id="IPR036457">
    <property type="entry name" value="PPM-type-like_dom_sf"/>
</dbReference>
<evidence type="ECO:0000313" key="2">
    <source>
        <dbReference type="EMBL" id="ATZ16266.1"/>
    </source>
</evidence>
<dbReference type="SMART" id="SM00331">
    <property type="entry name" value="PP2C_SIG"/>
    <property type="match status" value="1"/>
</dbReference>
<dbReference type="RefSeq" id="WP_157844559.1">
    <property type="nucleotide sequence ID" value="NZ_CP024962.1"/>
</dbReference>
<evidence type="ECO:0000259" key="1">
    <source>
        <dbReference type="PROSITE" id="PS51746"/>
    </source>
</evidence>
<reference evidence="2 3" key="1">
    <citation type="submission" date="2017-11" db="EMBL/GenBank/DDBJ databases">
        <title>Genome sequence of Entomoplasma freundtii BARC 318 (ATCC 51999).</title>
        <authorList>
            <person name="Lo W.-S."/>
            <person name="Gasparich G.E."/>
            <person name="Kuo C.-H."/>
        </authorList>
    </citation>
    <scope>NUCLEOTIDE SEQUENCE [LARGE SCALE GENOMIC DNA]</scope>
    <source>
        <strain evidence="2 3">BARC 318</strain>
    </source>
</reference>
<dbReference type="InterPro" id="IPR001932">
    <property type="entry name" value="PPM-type_phosphatase-like_dom"/>
</dbReference>
<dbReference type="AlphaFoldDB" id="A0A2K8NRU5"/>
<dbReference type="PANTHER" id="PTHR13832">
    <property type="entry name" value="PROTEIN PHOSPHATASE 2C"/>
    <property type="match status" value="1"/>
</dbReference>
<dbReference type="PANTHER" id="PTHR13832:SF827">
    <property type="entry name" value="PROTEIN PHOSPHATASE 1L"/>
    <property type="match status" value="1"/>
</dbReference>
<feature type="domain" description="PPM-type phosphatase" evidence="1">
    <location>
        <begin position="2"/>
        <end position="248"/>
    </location>
</feature>
<dbReference type="CDD" id="cd00143">
    <property type="entry name" value="PP2Cc"/>
    <property type="match status" value="1"/>
</dbReference>
<organism evidence="2 3">
    <name type="scientific">Entomoplasma freundtii</name>
    <dbReference type="NCBI Taxonomy" id="74700"/>
    <lineage>
        <taxon>Bacteria</taxon>
        <taxon>Bacillati</taxon>
        <taxon>Mycoplasmatota</taxon>
        <taxon>Mollicutes</taxon>
        <taxon>Entomoplasmatales</taxon>
        <taxon>Entomoplasmataceae</taxon>
        <taxon>Entomoplasma</taxon>
    </lineage>
</organism>
<dbReference type="InterPro" id="IPR015655">
    <property type="entry name" value="PP2C"/>
</dbReference>
<dbReference type="Gene3D" id="3.60.40.10">
    <property type="entry name" value="PPM-type phosphatase domain"/>
    <property type="match status" value="1"/>
</dbReference>
<proteinExistence type="predicted"/>
<evidence type="ECO:0000313" key="3">
    <source>
        <dbReference type="Proteomes" id="UP000232222"/>
    </source>
</evidence>
<gene>
    <name evidence="2" type="primary">prpC</name>
    <name evidence="2" type="ORF">EFREU_v1c02390</name>
</gene>
<dbReference type="Proteomes" id="UP000232222">
    <property type="component" value="Chromosome"/>
</dbReference>
<dbReference type="Pfam" id="PF13672">
    <property type="entry name" value="PP2C_2"/>
    <property type="match status" value="1"/>
</dbReference>
<sequence length="249" mass="28423">MRIRVATMSDIGNYRKSNQDHIDYTRKRNGDFIGIICDGMGGHPHGEVASELAAHTFLKLFKNYNFDGSTEEEVLSWLKSTVLKTIKEMQKHAQIHPETWDMGTTLAAMLILHEHDKAYVVNIGDSRVYKYVDGNLRQITTDQNLWNSTAPQDRAKIQKHHSHDFTYWKILTSALGPNKSLRIETHVLNKVSGTYVLTTDGVHDYLEHDDFYDVLKNGKNLKNRVKKLVNMAKANLSTDNLSVLVVEVK</sequence>
<name>A0A2K8NRU5_9MOLU</name>
<accession>A0A2K8NRU5</accession>